<dbReference type="EMBL" id="JABCKI010005717">
    <property type="protein sequence ID" value="KAG5639600.1"/>
    <property type="molecule type" value="Genomic_DNA"/>
</dbReference>
<feature type="compositionally biased region" description="Low complexity" evidence="1">
    <location>
        <begin position="155"/>
        <end position="170"/>
    </location>
</feature>
<evidence type="ECO:0000313" key="3">
    <source>
        <dbReference type="EMBL" id="KAG5639600.1"/>
    </source>
</evidence>
<dbReference type="GO" id="GO:0004540">
    <property type="term" value="F:RNA nuclease activity"/>
    <property type="evidence" value="ECO:0007669"/>
    <property type="project" value="InterPro"/>
</dbReference>
<dbReference type="AlphaFoldDB" id="A0A9P7K851"/>
<feature type="compositionally biased region" description="Pro residues" evidence="1">
    <location>
        <begin position="266"/>
        <end position="278"/>
    </location>
</feature>
<name>A0A9P7K851_9AGAR</name>
<protein>
    <recommendedName>
        <fullName evidence="2">NYN domain-containing protein</fullName>
    </recommendedName>
</protein>
<evidence type="ECO:0000256" key="1">
    <source>
        <dbReference type="SAM" id="MobiDB-lite"/>
    </source>
</evidence>
<dbReference type="GO" id="GO:0005777">
    <property type="term" value="C:peroxisome"/>
    <property type="evidence" value="ECO:0007669"/>
    <property type="project" value="InterPro"/>
</dbReference>
<accession>A0A9P7K851</accession>
<feature type="compositionally biased region" description="Low complexity" evidence="1">
    <location>
        <begin position="232"/>
        <end position="242"/>
    </location>
</feature>
<feature type="region of interest" description="Disordered" evidence="1">
    <location>
        <begin position="67"/>
        <end position="115"/>
    </location>
</feature>
<comment type="caution">
    <text evidence="3">The sequence shown here is derived from an EMBL/GenBank/DDBJ whole genome shotgun (WGS) entry which is preliminary data.</text>
</comment>
<dbReference type="Gene3D" id="3.40.50.1010">
    <property type="entry name" value="5'-nuclease"/>
    <property type="match status" value="1"/>
</dbReference>
<feature type="domain" description="NYN" evidence="2">
    <location>
        <begin position="2"/>
        <end position="56"/>
    </location>
</feature>
<organism evidence="3 4">
    <name type="scientific">Sphagnurus paluster</name>
    <dbReference type="NCBI Taxonomy" id="117069"/>
    <lineage>
        <taxon>Eukaryota</taxon>
        <taxon>Fungi</taxon>
        <taxon>Dikarya</taxon>
        <taxon>Basidiomycota</taxon>
        <taxon>Agaricomycotina</taxon>
        <taxon>Agaricomycetes</taxon>
        <taxon>Agaricomycetidae</taxon>
        <taxon>Agaricales</taxon>
        <taxon>Tricholomatineae</taxon>
        <taxon>Lyophyllaceae</taxon>
        <taxon>Sphagnurus</taxon>
    </lineage>
</organism>
<gene>
    <name evidence="3" type="ORF">H0H81_010802</name>
</gene>
<evidence type="ECO:0000259" key="2">
    <source>
        <dbReference type="Pfam" id="PF01936"/>
    </source>
</evidence>
<dbReference type="PANTHER" id="PTHR14379:SF3">
    <property type="entry name" value="MEIOSIS REGULATOR AND MRNA STABILITY FACTOR 1"/>
    <property type="match status" value="1"/>
</dbReference>
<feature type="compositionally biased region" description="Polar residues" evidence="1">
    <location>
        <begin position="83"/>
        <end position="108"/>
    </location>
</feature>
<dbReference type="Pfam" id="PF01936">
    <property type="entry name" value="NYN"/>
    <property type="match status" value="1"/>
</dbReference>
<feature type="region of interest" description="Disordered" evidence="1">
    <location>
        <begin position="232"/>
        <end position="321"/>
    </location>
</feature>
<dbReference type="InterPro" id="IPR021139">
    <property type="entry name" value="NYN"/>
</dbReference>
<keyword evidence="4" id="KW-1185">Reference proteome</keyword>
<feature type="compositionally biased region" description="Polar residues" evidence="1">
    <location>
        <begin position="294"/>
        <end position="317"/>
    </location>
</feature>
<dbReference type="Proteomes" id="UP000717328">
    <property type="component" value="Unassembled WGS sequence"/>
</dbReference>
<dbReference type="GO" id="GO:0010468">
    <property type="term" value="P:regulation of gene expression"/>
    <property type="evidence" value="ECO:0007669"/>
    <property type="project" value="InterPro"/>
</dbReference>
<reference evidence="3" key="2">
    <citation type="submission" date="2021-10" db="EMBL/GenBank/DDBJ databases">
        <title>Phylogenomics reveals ancestral predisposition of the termite-cultivated fungus Termitomyces towards a domesticated lifestyle.</title>
        <authorList>
            <person name="Auxier B."/>
            <person name="Grum-Grzhimaylo A."/>
            <person name="Cardenas M.E."/>
            <person name="Lodge J.D."/>
            <person name="Laessoe T."/>
            <person name="Pedersen O."/>
            <person name="Smith M.E."/>
            <person name="Kuyper T.W."/>
            <person name="Franco-Molano E.A."/>
            <person name="Baroni T.J."/>
            <person name="Aanen D.K."/>
        </authorList>
    </citation>
    <scope>NUCLEOTIDE SEQUENCE</scope>
    <source>
        <strain evidence="3">D49</strain>
    </source>
</reference>
<proteinExistence type="predicted"/>
<dbReference type="PANTHER" id="PTHR14379">
    <property type="entry name" value="LIMKAIN B LKAP"/>
    <property type="match status" value="1"/>
</dbReference>
<sequence length="492" mass="52395">MIAFAIDHPSPATIFLISGDRDYAYAVATLRLRRYQVVVTCPSSAHKSLLAQASVHLDWNTEVLQEVSPREPPADVKPPAPPTSASSRQRANSILSRPYTPSVTSRANLNEDDLQEDFTYESRSYTYPSSMRVNGIVEEQSSRYAPPSEPGMSWRQTPRSTSRPYSPPGTFLSAKSSPQTPPERRSSEPVFVTHGKTLFESSSKPSLPEGFPFLDPEPVAPAKARPFVLATPQPQTSSMPTAPTMPSPPAPVSLAPPFIPRSQRVPPLPEPELPPALPLVPKVADMPTRPSPASAPQLTKPTTGAEASTSHIPITQTPVPPTATLPKPTPVAALPKSTPTVLTAAVPPQAPPIIPIPSTPKAVPPNPTPPVVAPPASSKIILETPKLAPATSAIAGPSSGKTKSVPIHFKPLIEVLEARSRGRGTAARYIRRTEVGSDLSKHKSVYKQAGVSKFASYVLLAEEAGIVDVGGDGNDAWVALRPEWTSSTTLQA</sequence>
<dbReference type="OrthoDB" id="549353at2759"/>
<feature type="region of interest" description="Disordered" evidence="1">
    <location>
        <begin position="139"/>
        <end position="188"/>
    </location>
</feature>
<dbReference type="InterPro" id="IPR024768">
    <property type="entry name" value="Marf1"/>
</dbReference>
<reference evidence="3" key="1">
    <citation type="submission" date="2021-02" db="EMBL/GenBank/DDBJ databases">
        <authorList>
            <person name="Nieuwenhuis M."/>
            <person name="Van De Peppel L.J.J."/>
        </authorList>
    </citation>
    <scope>NUCLEOTIDE SEQUENCE</scope>
    <source>
        <strain evidence="3">D49</strain>
    </source>
</reference>
<evidence type="ECO:0000313" key="4">
    <source>
        <dbReference type="Proteomes" id="UP000717328"/>
    </source>
</evidence>